<sequence>MSSGPFESHGHQHLDYARQRARATQFAWACNVFAQVLKELCVDSATAITAVIQGRTLEDAFDGKNKEPRDGSHSSVTTHQLPVFGGLRRFRLQYRLLLNEVNDCGVNRLVSFQSRQLRKAERNYLVHDLEPLTIKYALVKFRIYLLDSKPFLVYTDHASLRYAVKTSHLSERMARWLAYFAENSMTVEYKPGRENILADALSRRPSTEIETDIALSVITQVHSDLYDRI</sequence>
<evidence type="ECO:0000313" key="8">
    <source>
        <dbReference type="EMBL" id="KAF0732497.1"/>
    </source>
</evidence>
<dbReference type="InterPro" id="IPR043502">
    <property type="entry name" value="DNA/RNA_pol_sf"/>
</dbReference>
<evidence type="ECO:0000313" key="9">
    <source>
        <dbReference type="Proteomes" id="UP000481153"/>
    </source>
</evidence>
<dbReference type="GO" id="GO:0016787">
    <property type="term" value="F:hydrolase activity"/>
    <property type="evidence" value="ECO:0007669"/>
    <property type="project" value="UniProtKB-KW"/>
</dbReference>
<keyword evidence="2" id="KW-0548">Nucleotidyltransferase</keyword>
<feature type="domain" description="Reverse transcriptase RNase H-like" evidence="7">
    <location>
        <begin position="102"/>
        <end position="181"/>
    </location>
</feature>
<dbReference type="EMBL" id="VJMJ01000131">
    <property type="protein sequence ID" value="KAF0732497.1"/>
    <property type="molecule type" value="Genomic_DNA"/>
</dbReference>
<keyword evidence="6" id="KW-0695">RNA-directed DNA polymerase</keyword>
<dbReference type="GO" id="GO:0004519">
    <property type="term" value="F:endonuclease activity"/>
    <property type="evidence" value="ECO:0007669"/>
    <property type="project" value="UniProtKB-KW"/>
</dbReference>
<dbReference type="GO" id="GO:0003964">
    <property type="term" value="F:RNA-directed DNA polymerase activity"/>
    <property type="evidence" value="ECO:0007669"/>
    <property type="project" value="UniProtKB-KW"/>
</dbReference>
<evidence type="ECO:0000256" key="4">
    <source>
        <dbReference type="ARBA" id="ARBA00022759"/>
    </source>
</evidence>
<keyword evidence="5" id="KW-0378">Hydrolase</keyword>
<evidence type="ECO:0000256" key="5">
    <source>
        <dbReference type="ARBA" id="ARBA00022801"/>
    </source>
</evidence>
<dbReference type="PANTHER" id="PTHR34072">
    <property type="entry name" value="ENZYMATIC POLYPROTEIN-RELATED"/>
    <property type="match status" value="1"/>
</dbReference>
<dbReference type="CDD" id="cd09274">
    <property type="entry name" value="RNase_HI_RT_Ty3"/>
    <property type="match status" value="1"/>
</dbReference>
<dbReference type="InterPro" id="IPR041373">
    <property type="entry name" value="RT_RNaseH"/>
</dbReference>
<dbReference type="VEuPathDB" id="FungiDB:AeMF1_021596"/>
<keyword evidence="4" id="KW-0255">Endonuclease</keyword>
<dbReference type="Pfam" id="PF17917">
    <property type="entry name" value="RT_RNaseH"/>
    <property type="match status" value="1"/>
</dbReference>
<comment type="caution">
    <text evidence="8">The sequence shown here is derived from an EMBL/GenBank/DDBJ whole genome shotgun (WGS) entry which is preliminary data.</text>
</comment>
<keyword evidence="9" id="KW-1185">Reference proteome</keyword>
<keyword evidence="1" id="KW-0808">Transferase</keyword>
<proteinExistence type="predicted"/>
<gene>
    <name evidence="8" type="ORF">Ae201684_010394</name>
</gene>
<dbReference type="AlphaFoldDB" id="A0A6G0WY74"/>
<reference evidence="8 9" key="1">
    <citation type="submission" date="2019-07" db="EMBL/GenBank/DDBJ databases">
        <title>Genomics analysis of Aphanomyces spp. identifies a new class of oomycete effector associated with host adaptation.</title>
        <authorList>
            <person name="Gaulin E."/>
        </authorList>
    </citation>
    <scope>NUCLEOTIDE SEQUENCE [LARGE SCALE GENOMIC DNA]</scope>
    <source>
        <strain evidence="8 9">ATCC 201684</strain>
    </source>
</reference>
<keyword evidence="3" id="KW-0540">Nuclease</keyword>
<evidence type="ECO:0000256" key="2">
    <source>
        <dbReference type="ARBA" id="ARBA00022695"/>
    </source>
</evidence>
<dbReference type="PANTHER" id="PTHR34072:SF56">
    <property type="entry name" value="REVERSE TRANSCRIPTASE_RETROTRANSPOSON-DERIVED PROTEIN RNASE H-LIKE DOMAIN-CONTAINING PROTEIN"/>
    <property type="match status" value="1"/>
</dbReference>
<evidence type="ECO:0000256" key="6">
    <source>
        <dbReference type="ARBA" id="ARBA00022918"/>
    </source>
</evidence>
<evidence type="ECO:0000256" key="1">
    <source>
        <dbReference type="ARBA" id="ARBA00022679"/>
    </source>
</evidence>
<dbReference type="Proteomes" id="UP000481153">
    <property type="component" value="Unassembled WGS sequence"/>
</dbReference>
<evidence type="ECO:0000256" key="3">
    <source>
        <dbReference type="ARBA" id="ARBA00022722"/>
    </source>
</evidence>
<organism evidence="8 9">
    <name type="scientific">Aphanomyces euteiches</name>
    <dbReference type="NCBI Taxonomy" id="100861"/>
    <lineage>
        <taxon>Eukaryota</taxon>
        <taxon>Sar</taxon>
        <taxon>Stramenopiles</taxon>
        <taxon>Oomycota</taxon>
        <taxon>Saprolegniomycetes</taxon>
        <taxon>Saprolegniales</taxon>
        <taxon>Verrucalvaceae</taxon>
        <taxon>Aphanomyces</taxon>
    </lineage>
</organism>
<evidence type="ECO:0000259" key="7">
    <source>
        <dbReference type="Pfam" id="PF17917"/>
    </source>
</evidence>
<name>A0A6G0WY74_9STRA</name>
<dbReference type="SUPFAM" id="SSF56672">
    <property type="entry name" value="DNA/RNA polymerases"/>
    <property type="match status" value="1"/>
</dbReference>
<accession>A0A6G0WY74</accession>
<protein>
    <recommendedName>
        <fullName evidence="7">Reverse transcriptase RNase H-like domain-containing protein</fullName>
    </recommendedName>
</protein>